<dbReference type="PROSITE" id="PS50801">
    <property type="entry name" value="STAS"/>
    <property type="match status" value="1"/>
</dbReference>
<comment type="caution">
    <text evidence="2">The sequence shown here is derived from an EMBL/GenBank/DDBJ whole genome shotgun (WGS) entry which is preliminary data.</text>
</comment>
<evidence type="ECO:0000313" key="2">
    <source>
        <dbReference type="EMBL" id="NEC31821.1"/>
    </source>
</evidence>
<dbReference type="SUPFAM" id="SSF52091">
    <property type="entry name" value="SpoIIaa-like"/>
    <property type="match status" value="1"/>
</dbReference>
<dbReference type="InterPro" id="IPR058548">
    <property type="entry name" value="MlaB-like_STAS"/>
</dbReference>
<protein>
    <submittedName>
        <fullName evidence="2">STAS domain-containing protein</fullName>
    </submittedName>
</protein>
<dbReference type="GO" id="GO:0043856">
    <property type="term" value="F:anti-sigma factor antagonist activity"/>
    <property type="evidence" value="ECO:0007669"/>
    <property type="project" value="TreeGrafter"/>
</dbReference>
<evidence type="ECO:0000313" key="3">
    <source>
        <dbReference type="Proteomes" id="UP000475666"/>
    </source>
</evidence>
<dbReference type="EMBL" id="JAAGMQ010000043">
    <property type="protein sequence ID" value="NEC31821.1"/>
    <property type="molecule type" value="Genomic_DNA"/>
</dbReference>
<dbReference type="AlphaFoldDB" id="A0A6G3T713"/>
<dbReference type="InterPro" id="IPR002645">
    <property type="entry name" value="STAS_dom"/>
</dbReference>
<dbReference type="PANTHER" id="PTHR33495">
    <property type="entry name" value="ANTI-SIGMA FACTOR ANTAGONIST TM_1081-RELATED-RELATED"/>
    <property type="match status" value="1"/>
</dbReference>
<dbReference type="PANTHER" id="PTHR33495:SF2">
    <property type="entry name" value="ANTI-SIGMA FACTOR ANTAGONIST TM_1081-RELATED"/>
    <property type="match status" value="1"/>
</dbReference>
<accession>A0A6G3T713</accession>
<name>A0A6G3T713_9ACTN</name>
<organism evidence="2 3">
    <name type="scientific">Streptomyces rubrogriseus</name>
    <dbReference type="NCBI Taxonomy" id="194673"/>
    <lineage>
        <taxon>Bacteria</taxon>
        <taxon>Bacillati</taxon>
        <taxon>Actinomycetota</taxon>
        <taxon>Actinomycetes</taxon>
        <taxon>Kitasatosporales</taxon>
        <taxon>Streptomycetaceae</taxon>
        <taxon>Streptomyces</taxon>
        <taxon>Streptomyces violaceoruber group</taxon>
    </lineage>
</organism>
<dbReference type="InterPro" id="IPR036513">
    <property type="entry name" value="STAS_dom_sf"/>
</dbReference>
<reference evidence="2 3" key="1">
    <citation type="submission" date="2020-01" db="EMBL/GenBank/DDBJ databases">
        <title>Insect and environment-associated Actinomycetes.</title>
        <authorList>
            <person name="Currrie C."/>
            <person name="Chevrette M."/>
            <person name="Carlson C."/>
            <person name="Stubbendieck R."/>
            <person name="Wendt-Pienkowski E."/>
        </authorList>
    </citation>
    <scope>NUCLEOTIDE SEQUENCE [LARGE SCALE GENOMIC DNA]</scope>
    <source>
        <strain evidence="2 3">SID7739</strain>
    </source>
</reference>
<sequence length="145" mass="15681">MTYISCNRWRGRVRGRDPKVSLYEAVTGRTDADVPGPQELGQTSVAQYECCGVRVVGARGAYDLYSITPLSEALVAAATEHSKVVLDASGITFADSTLLNLLILTRRSVDLRVAAPSQQLRRLLDITGVDTLLKVRATVKEAATC</sequence>
<proteinExistence type="predicted"/>
<dbReference type="Proteomes" id="UP000475666">
    <property type="component" value="Unassembled WGS sequence"/>
</dbReference>
<feature type="domain" description="STAS" evidence="1">
    <location>
        <begin position="52"/>
        <end position="145"/>
    </location>
</feature>
<evidence type="ECO:0000259" key="1">
    <source>
        <dbReference type="PROSITE" id="PS50801"/>
    </source>
</evidence>
<dbReference type="CDD" id="cd07043">
    <property type="entry name" value="STAS_anti-anti-sigma_factors"/>
    <property type="match status" value="1"/>
</dbReference>
<gene>
    <name evidence="2" type="ORF">G3I66_01165</name>
</gene>
<dbReference type="Pfam" id="PF13466">
    <property type="entry name" value="STAS_2"/>
    <property type="match status" value="1"/>
</dbReference>
<dbReference type="Gene3D" id="3.30.750.24">
    <property type="entry name" value="STAS domain"/>
    <property type="match status" value="1"/>
</dbReference>